<protein>
    <recommendedName>
        <fullName evidence="1">Phosphoserine phosphatase RsbU N-terminal domain-containing protein</fullName>
    </recommendedName>
</protein>
<evidence type="ECO:0000313" key="3">
    <source>
        <dbReference type="Proteomes" id="UP001501490"/>
    </source>
</evidence>
<evidence type="ECO:0000313" key="2">
    <source>
        <dbReference type="EMBL" id="GAA3632626.1"/>
    </source>
</evidence>
<accession>A0ABP7AHQ7</accession>
<feature type="domain" description="Phosphoserine phosphatase RsbU N-terminal" evidence="1">
    <location>
        <begin position="10"/>
        <end position="87"/>
    </location>
</feature>
<dbReference type="Proteomes" id="UP001501490">
    <property type="component" value="Unassembled WGS sequence"/>
</dbReference>
<dbReference type="RefSeq" id="WP_344807713.1">
    <property type="nucleotide sequence ID" value="NZ_BAABAB010000030.1"/>
</dbReference>
<dbReference type="Gene3D" id="1.10.1240.30">
    <property type="entry name" value="KaiA/RbsU domain"/>
    <property type="match status" value="1"/>
</dbReference>
<organism evidence="2 3">
    <name type="scientific">Microlunatus ginsengisoli</name>
    <dbReference type="NCBI Taxonomy" id="363863"/>
    <lineage>
        <taxon>Bacteria</taxon>
        <taxon>Bacillati</taxon>
        <taxon>Actinomycetota</taxon>
        <taxon>Actinomycetes</taxon>
        <taxon>Propionibacteriales</taxon>
        <taxon>Propionibacteriaceae</taxon>
        <taxon>Microlunatus</taxon>
    </lineage>
</organism>
<keyword evidence="3" id="KW-1185">Reference proteome</keyword>
<proteinExistence type="predicted"/>
<dbReference type="InterPro" id="IPR017944">
    <property type="entry name" value="KaiA/RbsU_helical_domain_sf"/>
</dbReference>
<gene>
    <name evidence="2" type="ORF">GCM10022236_38980</name>
</gene>
<dbReference type="Pfam" id="PF08673">
    <property type="entry name" value="RsbU_N"/>
    <property type="match status" value="1"/>
</dbReference>
<dbReference type="EMBL" id="BAABAB010000030">
    <property type="protein sequence ID" value="GAA3632626.1"/>
    <property type="molecule type" value="Genomic_DNA"/>
</dbReference>
<evidence type="ECO:0000259" key="1">
    <source>
        <dbReference type="Pfam" id="PF08673"/>
    </source>
</evidence>
<name>A0ABP7AHQ7_9ACTN</name>
<dbReference type="InterPro" id="IPR014787">
    <property type="entry name" value="PSer_Pase_RsbU_N"/>
</dbReference>
<comment type="caution">
    <text evidence="2">The sequence shown here is derived from an EMBL/GenBank/DDBJ whole genome shotgun (WGS) entry which is preliminary data.</text>
</comment>
<reference evidence="3" key="1">
    <citation type="journal article" date="2019" name="Int. J. Syst. Evol. Microbiol.">
        <title>The Global Catalogue of Microorganisms (GCM) 10K type strain sequencing project: providing services to taxonomists for standard genome sequencing and annotation.</title>
        <authorList>
            <consortium name="The Broad Institute Genomics Platform"/>
            <consortium name="The Broad Institute Genome Sequencing Center for Infectious Disease"/>
            <person name="Wu L."/>
            <person name="Ma J."/>
        </authorList>
    </citation>
    <scope>NUCLEOTIDE SEQUENCE [LARGE SCALE GENOMIC DNA]</scope>
    <source>
        <strain evidence="3">JCM 16929</strain>
    </source>
</reference>
<sequence>MISEASLRRDYHAAFLGHLFHRDERSLRFGYELGRRAVVEEVSVLDLAIVHHEVFRQILAETRSDEVDDVIAAASEFFVEVLATYHMTHGAPRT</sequence>